<evidence type="ECO:0000313" key="3">
    <source>
        <dbReference type="Proteomes" id="UP000186438"/>
    </source>
</evidence>
<name>A0A1Q4I2H2_9MYCO</name>
<protein>
    <recommendedName>
        <fullName evidence="4">Secreted protein</fullName>
    </recommendedName>
</protein>
<proteinExistence type="predicted"/>
<evidence type="ECO:0008006" key="4">
    <source>
        <dbReference type="Google" id="ProtNLM"/>
    </source>
</evidence>
<dbReference type="AlphaFoldDB" id="A0A1Q4I2H2"/>
<evidence type="ECO:0000256" key="1">
    <source>
        <dbReference type="SAM" id="SignalP"/>
    </source>
</evidence>
<feature type="chain" id="PRO_5038969522" description="Secreted protein" evidence="1">
    <location>
        <begin position="22"/>
        <end position="189"/>
    </location>
</feature>
<evidence type="ECO:0000313" key="2">
    <source>
        <dbReference type="EMBL" id="OJZ76080.1"/>
    </source>
</evidence>
<keyword evidence="1" id="KW-0732">Signal</keyword>
<dbReference type="STRING" id="53378.BRW65_01135"/>
<comment type="caution">
    <text evidence="2">The sequence shown here is derived from an EMBL/GenBank/DDBJ whole genome shotgun (WGS) entry which is preliminary data.</text>
</comment>
<sequence length="189" mass="20378">MPLRPRWLIAIGSAIALTLSAAIPGRADPAPDPSISPFPAVDTITAWYNQLPADDFFLPNNSGVWFLSPTGLNCGIWTWGSFGCTGDIPGMPPGERHIAWFNGNRSVHHGWTAAIQFPGGQAQRPLPPGSYVTYATPGSGETTCAVTPEGNTYCEHGEFKFLTTPNGTWFKSWGDRNSYICNSYGTCPP</sequence>
<feature type="signal peptide" evidence="1">
    <location>
        <begin position="1"/>
        <end position="21"/>
    </location>
</feature>
<gene>
    <name evidence="2" type="ORF">BRW65_01135</name>
</gene>
<organism evidence="2 3">
    <name type="scientific">Mycobacterium paraffinicum</name>
    <dbReference type="NCBI Taxonomy" id="53378"/>
    <lineage>
        <taxon>Bacteria</taxon>
        <taxon>Bacillati</taxon>
        <taxon>Actinomycetota</taxon>
        <taxon>Actinomycetes</taxon>
        <taxon>Mycobacteriales</taxon>
        <taxon>Mycobacteriaceae</taxon>
        <taxon>Mycobacterium</taxon>
    </lineage>
</organism>
<reference evidence="2 3" key="1">
    <citation type="submission" date="2016-11" db="EMBL/GenBank/DDBJ databases">
        <title>Genome sequences of unsequenced Mycobacteria.</title>
        <authorList>
            <person name="Greninger A.L."/>
            <person name="Fang F."/>
            <person name="Jerome K.R."/>
        </authorList>
    </citation>
    <scope>NUCLEOTIDE SEQUENCE [LARGE SCALE GENOMIC DNA]</scope>
    <source>
        <strain evidence="2 3">M11</strain>
    </source>
</reference>
<dbReference type="EMBL" id="MPNT01000001">
    <property type="protein sequence ID" value="OJZ76080.1"/>
    <property type="molecule type" value="Genomic_DNA"/>
</dbReference>
<dbReference type="Proteomes" id="UP000186438">
    <property type="component" value="Unassembled WGS sequence"/>
</dbReference>
<accession>A0A1Q4I2H2</accession>
<dbReference type="RefSeq" id="WP_073870253.1">
    <property type="nucleotide sequence ID" value="NZ_MPNT01000001.1"/>
</dbReference>
<keyword evidence="3" id="KW-1185">Reference proteome</keyword>